<reference evidence="1 2" key="1">
    <citation type="submission" date="2018-12" db="EMBL/GenBank/DDBJ databases">
        <authorList>
            <consortium name="Pathogen Informatics"/>
        </authorList>
    </citation>
    <scope>NUCLEOTIDE SEQUENCE [LARGE SCALE GENOMIC DNA]</scope>
    <source>
        <strain evidence="1 2">NCTC6754</strain>
    </source>
</reference>
<dbReference type="EC" id="3.5.1.25" evidence="1"/>
<keyword evidence="1" id="KW-0378">Hydrolase</keyword>
<name>A0A447U7J7_SALET</name>
<sequence>MLSPPRQSMWGGKFLISGVGMYALTQGRIFTGHEILDDHALVVANGLIDRVCPMAETAAGNRTTLIEWGHSLPRFY</sequence>
<accession>A0A447U7J7</accession>
<protein>
    <submittedName>
        <fullName evidence="1">N-acetylglucosamine-6-phosphate deacetylase</fullName>
        <ecNumber evidence="1">3.5.1.25</ecNumber>
    </submittedName>
</protein>
<gene>
    <name evidence="1" type="primary">nagA_1</name>
    <name evidence="1" type="ORF">NCTC6754_07484</name>
</gene>
<dbReference type="EMBL" id="LR134190">
    <property type="protein sequence ID" value="VEB62102.1"/>
    <property type="molecule type" value="Genomic_DNA"/>
</dbReference>
<evidence type="ECO:0000313" key="1">
    <source>
        <dbReference type="EMBL" id="VEB62102.1"/>
    </source>
</evidence>
<evidence type="ECO:0000313" key="2">
    <source>
        <dbReference type="Proteomes" id="UP000269208"/>
    </source>
</evidence>
<dbReference type="Pfam" id="PF22643">
    <property type="entry name" value="NagA_N"/>
    <property type="match status" value="1"/>
</dbReference>
<dbReference type="AlphaFoldDB" id="A0A447U7J7"/>
<proteinExistence type="predicted"/>
<dbReference type="InterPro" id="IPR011059">
    <property type="entry name" value="Metal-dep_hydrolase_composite"/>
</dbReference>
<dbReference type="GO" id="GO:0008448">
    <property type="term" value="F:N-acetylglucosamine-6-phosphate deacetylase activity"/>
    <property type="evidence" value="ECO:0007669"/>
    <property type="project" value="UniProtKB-EC"/>
</dbReference>
<dbReference type="SUPFAM" id="SSF51338">
    <property type="entry name" value="Composite domain of metallo-dependent hydrolases"/>
    <property type="match status" value="1"/>
</dbReference>
<organism evidence="1 2">
    <name type="scientific">Salmonella enterica I</name>
    <dbReference type="NCBI Taxonomy" id="59201"/>
    <lineage>
        <taxon>Bacteria</taxon>
        <taxon>Pseudomonadati</taxon>
        <taxon>Pseudomonadota</taxon>
        <taxon>Gammaproteobacteria</taxon>
        <taxon>Enterobacterales</taxon>
        <taxon>Enterobacteriaceae</taxon>
        <taxon>Salmonella</taxon>
    </lineage>
</organism>
<dbReference type="Gene3D" id="2.30.40.10">
    <property type="entry name" value="Urease, subunit C, domain 1"/>
    <property type="match status" value="1"/>
</dbReference>
<dbReference type="Proteomes" id="UP000269208">
    <property type="component" value="Chromosome"/>
</dbReference>